<reference evidence="3 4" key="1">
    <citation type="submission" date="2014-11" db="EMBL/GenBank/DDBJ databases">
        <authorList>
            <person name="Wibberg Daniel"/>
        </authorList>
    </citation>
    <scope>NUCLEOTIDE SEQUENCE [LARGE SCALE GENOMIC DNA]</scope>
    <source>
        <strain evidence="3">Rhizoctonia solani AG1-IB 7/3/14</strain>
    </source>
</reference>
<keyword evidence="1" id="KW-0677">Repeat</keyword>
<organism evidence="3 4">
    <name type="scientific">Thanatephorus cucumeris (strain AG1-IB / isolate 7/3/14)</name>
    <name type="common">Lettuce bottom rot fungus</name>
    <name type="synonym">Rhizoctonia solani</name>
    <dbReference type="NCBI Taxonomy" id="1108050"/>
    <lineage>
        <taxon>Eukaryota</taxon>
        <taxon>Fungi</taxon>
        <taxon>Dikarya</taxon>
        <taxon>Basidiomycota</taxon>
        <taxon>Agaricomycotina</taxon>
        <taxon>Agaricomycetes</taxon>
        <taxon>Cantharellales</taxon>
        <taxon>Ceratobasidiaceae</taxon>
        <taxon>Rhizoctonia</taxon>
        <taxon>Rhizoctonia solani AG-1</taxon>
    </lineage>
</organism>
<proteinExistence type="predicted"/>
<dbReference type="InterPro" id="IPR027417">
    <property type="entry name" value="P-loop_NTPase"/>
</dbReference>
<dbReference type="AlphaFoldDB" id="A0A0B7FAU3"/>
<sequence length="262" mass="29052">MPLLSLRESLKRSKAKIKKLMSNVSEGTAATTIAITGGHDTPPSVASLSSYLEIGADILGPLRPAIEGLNKLVNAYECLSHERNEDIQKEVERAERIQGINTGRNFPDAMKGQDRVIYCCRQVHAHLERLKLNLNLSILEGVNKHILDDELAKMSPSMSAIYDSAESDTMKRGLCTPGTRQPQIDLLFEWARTPDSGKTCWMNGMAGTGKTTIAYTVCSQLERNSHLGASFFCSRTITECRQVKHIIPTIAYQLAKFSLPFR</sequence>
<evidence type="ECO:0000313" key="4">
    <source>
        <dbReference type="Proteomes" id="UP000059188"/>
    </source>
</evidence>
<dbReference type="InterPro" id="IPR056884">
    <property type="entry name" value="NPHP3-like_N"/>
</dbReference>
<name>A0A0B7FAU3_THACB</name>
<evidence type="ECO:0000256" key="1">
    <source>
        <dbReference type="ARBA" id="ARBA00022737"/>
    </source>
</evidence>
<evidence type="ECO:0000313" key="3">
    <source>
        <dbReference type="EMBL" id="CEL54019.1"/>
    </source>
</evidence>
<gene>
    <name evidence="3" type="ORF">RSOLAG1IB_11551</name>
</gene>
<protein>
    <recommendedName>
        <fullName evidence="2">Nephrocystin 3-like N-terminal domain-containing protein</fullName>
    </recommendedName>
</protein>
<dbReference type="Pfam" id="PF24883">
    <property type="entry name" value="NPHP3_N"/>
    <property type="match status" value="1"/>
</dbReference>
<dbReference type="Proteomes" id="UP000059188">
    <property type="component" value="Unassembled WGS sequence"/>
</dbReference>
<dbReference type="SUPFAM" id="SSF52540">
    <property type="entry name" value="P-loop containing nucleoside triphosphate hydrolases"/>
    <property type="match status" value="1"/>
</dbReference>
<keyword evidence="4" id="KW-1185">Reference proteome</keyword>
<dbReference type="EMBL" id="LN679244">
    <property type="protein sequence ID" value="CEL54019.1"/>
    <property type="molecule type" value="Genomic_DNA"/>
</dbReference>
<dbReference type="STRING" id="1108050.A0A0B7FAU3"/>
<evidence type="ECO:0000259" key="2">
    <source>
        <dbReference type="Pfam" id="PF24883"/>
    </source>
</evidence>
<accession>A0A0B7FAU3</accession>
<dbReference type="Gene3D" id="3.40.50.300">
    <property type="entry name" value="P-loop containing nucleotide triphosphate hydrolases"/>
    <property type="match status" value="1"/>
</dbReference>
<feature type="domain" description="Nephrocystin 3-like N-terminal" evidence="2">
    <location>
        <begin position="189"/>
        <end position="256"/>
    </location>
</feature>
<dbReference type="OrthoDB" id="3269932at2759"/>